<evidence type="ECO:0000256" key="4">
    <source>
        <dbReference type="ARBA" id="ARBA00022664"/>
    </source>
</evidence>
<dbReference type="Gene3D" id="3.30.160.20">
    <property type="match status" value="1"/>
</dbReference>
<dbReference type="AlphaFoldDB" id="A0A1F5TDR9"/>
<proteinExistence type="inferred from homology"/>
<dbReference type="GO" id="GO:0008033">
    <property type="term" value="P:tRNA processing"/>
    <property type="evidence" value="ECO:0007669"/>
    <property type="project" value="UniProtKB-KW"/>
</dbReference>
<dbReference type="Proteomes" id="UP000178656">
    <property type="component" value="Unassembled WGS sequence"/>
</dbReference>
<gene>
    <name evidence="9" type="primary">rnc</name>
    <name evidence="12" type="ORF">A2482_00135</name>
</gene>
<comment type="function">
    <text evidence="9">Digests double-stranded RNA. Involved in the processing of primary rRNA transcript to yield the immediate precursors to the large and small rRNAs (23S and 16S). Processes some mRNAs, and tRNAs when they are encoded in the rRNA operon. Processes pre-crRNA and tracrRNA of type II CRISPR loci if present in the organism.</text>
</comment>
<dbReference type="PROSITE" id="PS00517">
    <property type="entry name" value="RNASE_3_1"/>
    <property type="match status" value="1"/>
</dbReference>
<evidence type="ECO:0000256" key="6">
    <source>
        <dbReference type="ARBA" id="ARBA00022759"/>
    </source>
</evidence>
<dbReference type="PROSITE" id="PS50137">
    <property type="entry name" value="DS_RBD"/>
    <property type="match status" value="1"/>
</dbReference>
<evidence type="ECO:0000256" key="9">
    <source>
        <dbReference type="HAMAP-Rule" id="MF_00104"/>
    </source>
</evidence>
<evidence type="ECO:0000256" key="3">
    <source>
        <dbReference type="ARBA" id="ARBA00022552"/>
    </source>
</evidence>
<dbReference type="GO" id="GO:0006364">
    <property type="term" value="P:rRNA processing"/>
    <property type="evidence" value="ECO:0007669"/>
    <property type="project" value="UniProtKB-UniRule"/>
</dbReference>
<organism evidence="12 13">
    <name type="scientific">Candidatus Falkowbacteria bacterium RIFOXYC2_FULL_48_21</name>
    <dbReference type="NCBI Taxonomy" id="1798005"/>
    <lineage>
        <taxon>Bacteria</taxon>
        <taxon>Candidatus Falkowiibacteriota</taxon>
    </lineage>
</organism>
<dbReference type="HAMAP" id="MF_00104">
    <property type="entry name" value="RNase_III"/>
    <property type="match status" value="1"/>
</dbReference>
<dbReference type="GO" id="GO:0006397">
    <property type="term" value="P:mRNA processing"/>
    <property type="evidence" value="ECO:0007669"/>
    <property type="project" value="UniProtKB-UniRule"/>
</dbReference>
<dbReference type="SUPFAM" id="SSF54768">
    <property type="entry name" value="dsRNA-binding domain-like"/>
    <property type="match status" value="1"/>
</dbReference>
<evidence type="ECO:0000259" key="10">
    <source>
        <dbReference type="PROSITE" id="PS50137"/>
    </source>
</evidence>
<evidence type="ECO:0000256" key="8">
    <source>
        <dbReference type="ARBA" id="ARBA00022884"/>
    </source>
</evidence>
<dbReference type="GO" id="GO:0019843">
    <property type="term" value="F:rRNA binding"/>
    <property type="evidence" value="ECO:0007669"/>
    <property type="project" value="UniProtKB-KW"/>
</dbReference>
<comment type="subcellular location">
    <subcellularLocation>
        <location evidence="9">Cytoplasm</location>
    </subcellularLocation>
</comment>
<dbReference type="InterPro" id="IPR011907">
    <property type="entry name" value="RNase_III"/>
</dbReference>
<keyword evidence="9" id="KW-0819">tRNA processing</keyword>
<dbReference type="PANTHER" id="PTHR11207:SF0">
    <property type="entry name" value="RIBONUCLEASE 3"/>
    <property type="match status" value="1"/>
</dbReference>
<evidence type="ECO:0000256" key="7">
    <source>
        <dbReference type="ARBA" id="ARBA00022801"/>
    </source>
</evidence>
<name>A0A1F5TDR9_9BACT</name>
<evidence type="ECO:0000313" key="12">
    <source>
        <dbReference type="EMBL" id="OGF37114.1"/>
    </source>
</evidence>
<evidence type="ECO:0000256" key="2">
    <source>
        <dbReference type="ARBA" id="ARBA00010183"/>
    </source>
</evidence>
<keyword evidence="8 9" id="KW-0694">RNA-binding</keyword>
<feature type="domain" description="DRBM" evidence="10">
    <location>
        <begin position="160"/>
        <end position="225"/>
    </location>
</feature>
<dbReference type="GO" id="GO:0004525">
    <property type="term" value="F:ribonuclease III activity"/>
    <property type="evidence" value="ECO:0007669"/>
    <property type="project" value="UniProtKB-UniRule"/>
</dbReference>
<evidence type="ECO:0000259" key="11">
    <source>
        <dbReference type="PROSITE" id="PS50142"/>
    </source>
</evidence>
<dbReference type="Pfam" id="PF00035">
    <property type="entry name" value="dsrm"/>
    <property type="match status" value="1"/>
</dbReference>
<sequence>MEKQLKAVEKTIGIKFKNKKMLEQAFVHRSYLNEHPNFELDHNERLEFLGDAVLELVVTEYLYNNFPNPEGELTNWRASLVNSRMLAKIGNDIAFEDCLYLSKGEAKDTGKARQFILANAMEALIGAIYLDQGWEMAKYFIERFVLSQLAEVLQSKSYLDPKSRFQELAQEKAGVTPVYKVLGESGPDHAKTFEIGLFLGSEMIAKGSGLSKQEAQEDAARNGLEAKGWLK</sequence>
<accession>A0A1F5TDR9</accession>
<keyword evidence="6 9" id="KW-0255">Endonuclease</keyword>
<comment type="subunit">
    <text evidence="9">Homodimer.</text>
</comment>
<dbReference type="EC" id="3.1.26.3" evidence="9"/>
<dbReference type="CDD" id="cd10845">
    <property type="entry name" value="DSRM_RNAse_III_family"/>
    <property type="match status" value="1"/>
</dbReference>
<keyword evidence="7 9" id="KW-0378">Hydrolase</keyword>
<dbReference type="InterPro" id="IPR000999">
    <property type="entry name" value="RNase_III_dom"/>
</dbReference>
<feature type="binding site" evidence="9">
    <location>
        <position position="119"/>
    </location>
    <ligand>
        <name>Mg(2+)</name>
        <dbReference type="ChEBI" id="CHEBI:18420"/>
    </ligand>
</feature>
<dbReference type="Gene3D" id="1.10.1520.10">
    <property type="entry name" value="Ribonuclease III domain"/>
    <property type="match status" value="1"/>
</dbReference>
<dbReference type="SMART" id="SM00535">
    <property type="entry name" value="RIBOc"/>
    <property type="match status" value="1"/>
</dbReference>
<protein>
    <recommendedName>
        <fullName evidence="9">Ribonuclease 3</fullName>
        <ecNumber evidence="9">3.1.26.3</ecNumber>
    </recommendedName>
    <alternativeName>
        <fullName evidence="9">Ribonuclease III</fullName>
        <shortName evidence="9">RNase III</shortName>
    </alternativeName>
</protein>
<dbReference type="GO" id="GO:0046872">
    <property type="term" value="F:metal ion binding"/>
    <property type="evidence" value="ECO:0007669"/>
    <property type="project" value="UniProtKB-KW"/>
</dbReference>
<keyword evidence="4 9" id="KW-0507">mRNA processing</keyword>
<dbReference type="GO" id="GO:0005737">
    <property type="term" value="C:cytoplasm"/>
    <property type="evidence" value="ECO:0007669"/>
    <property type="project" value="UniProtKB-SubCell"/>
</dbReference>
<dbReference type="NCBIfam" id="TIGR02191">
    <property type="entry name" value="RNaseIII"/>
    <property type="match status" value="1"/>
</dbReference>
<keyword evidence="9" id="KW-0699">rRNA-binding</keyword>
<dbReference type="EMBL" id="MFGM01000025">
    <property type="protein sequence ID" value="OGF37114.1"/>
    <property type="molecule type" value="Genomic_DNA"/>
</dbReference>
<comment type="similarity">
    <text evidence="2">Belongs to the ribonuclease III family.</text>
</comment>
<dbReference type="GO" id="GO:0010468">
    <property type="term" value="P:regulation of gene expression"/>
    <property type="evidence" value="ECO:0007669"/>
    <property type="project" value="TreeGrafter"/>
</dbReference>
<evidence type="ECO:0000256" key="1">
    <source>
        <dbReference type="ARBA" id="ARBA00000109"/>
    </source>
</evidence>
<keyword evidence="9" id="KW-0479">Metal-binding</keyword>
<feature type="binding site" evidence="9">
    <location>
        <position position="122"/>
    </location>
    <ligand>
        <name>Mg(2+)</name>
        <dbReference type="ChEBI" id="CHEBI:18420"/>
    </ligand>
</feature>
<dbReference type="CDD" id="cd00593">
    <property type="entry name" value="RIBOc"/>
    <property type="match status" value="1"/>
</dbReference>
<keyword evidence="5 9" id="KW-0540">Nuclease</keyword>
<dbReference type="PANTHER" id="PTHR11207">
    <property type="entry name" value="RIBONUCLEASE III"/>
    <property type="match status" value="1"/>
</dbReference>
<reference evidence="12 13" key="1">
    <citation type="journal article" date="2016" name="Nat. Commun.">
        <title>Thousands of microbial genomes shed light on interconnected biogeochemical processes in an aquifer system.</title>
        <authorList>
            <person name="Anantharaman K."/>
            <person name="Brown C.T."/>
            <person name="Hug L.A."/>
            <person name="Sharon I."/>
            <person name="Castelle C.J."/>
            <person name="Probst A.J."/>
            <person name="Thomas B.C."/>
            <person name="Singh A."/>
            <person name="Wilkins M.J."/>
            <person name="Karaoz U."/>
            <person name="Brodie E.L."/>
            <person name="Williams K.H."/>
            <person name="Hubbard S.S."/>
            <person name="Banfield J.F."/>
        </authorList>
    </citation>
    <scope>NUCLEOTIDE SEQUENCE [LARGE SCALE GENOMIC DNA]</scope>
</reference>
<dbReference type="FunFam" id="1.10.1520.10:FF:000001">
    <property type="entry name" value="Ribonuclease 3"/>
    <property type="match status" value="1"/>
</dbReference>
<dbReference type="SUPFAM" id="SSF69065">
    <property type="entry name" value="RNase III domain-like"/>
    <property type="match status" value="1"/>
</dbReference>
<feature type="active site" evidence="9">
    <location>
        <position position="122"/>
    </location>
</feature>
<comment type="caution">
    <text evidence="12">The sequence shown here is derived from an EMBL/GenBank/DDBJ whole genome shotgun (WGS) entry which is preliminary data.</text>
</comment>
<dbReference type="InterPro" id="IPR014720">
    <property type="entry name" value="dsRBD_dom"/>
</dbReference>
<dbReference type="InterPro" id="IPR036389">
    <property type="entry name" value="RNase_III_sf"/>
</dbReference>
<keyword evidence="9" id="KW-0460">Magnesium</keyword>
<dbReference type="GO" id="GO:0003725">
    <property type="term" value="F:double-stranded RNA binding"/>
    <property type="evidence" value="ECO:0007669"/>
    <property type="project" value="TreeGrafter"/>
</dbReference>
<feature type="domain" description="RNase III" evidence="11">
    <location>
        <begin position="5"/>
        <end position="133"/>
    </location>
</feature>
<evidence type="ECO:0000313" key="13">
    <source>
        <dbReference type="Proteomes" id="UP000178656"/>
    </source>
</evidence>
<keyword evidence="9" id="KW-0963">Cytoplasm</keyword>
<comment type="catalytic activity">
    <reaction evidence="1 9">
        <text>Endonucleolytic cleavage to 5'-phosphomonoester.</text>
        <dbReference type="EC" id="3.1.26.3"/>
    </reaction>
</comment>
<dbReference type="PROSITE" id="PS50142">
    <property type="entry name" value="RNASE_3_2"/>
    <property type="match status" value="1"/>
</dbReference>
<feature type="active site" evidence="9">
    <location>
        <position position="51"/>
    </location>
</feature>
<feature type="binding site" evidence="9">
    <location>
        <position position="47"/>
    </location>
    <ligand>
        <name>Mg(2+)</name>
        <dbReference type="ChEBI" id="CHEBI:18420"/>
    </ligand>
</feature>
<keyword evidence="3 9" id="KW-0698">rRNA processing</keyword>
<dbReference type="SMART" id="SM00358">
    <property type="entry name" value="DSRM"/>
    <property type="match status" value="1"/>
</dbReference>
<dbReference type="Pfam" id="PF14622">
    <property type="entry name" value="Ribonucleas_3_3"/>
    <property type="match status" value="1"/>
</dbReference>
<comment type="cofactor">
    <cofactor evidence="9">
        <name>Mg(2+)</name>
        <dbReference type="ChEBI" id="CHEBI:18420"/>
    </cofactor>
</comment>
<evidence type="ECO:0000256" key="5">
    <source>
        <dbReference type="ARBA" id="ARBA00022722"/>
    </source>
</evidence>